<sequence>MDFFALDHKIRILQIFRAIEPIFAFTLTLFQHENIYIVWSKSKYQRLQKDVICCCNPDSKEVEERLPFHFPYAVRESISAQTVSETIAASEPFRNLSERFNLCHGNLCDNPLPLLMTRFPKPFRQAFFAIWKVLSFYIEKSRDPLVASEFLRVFWNSVSDPLLSSYEIRAAFEKRFGSAIIADV</sequence>
<evidence type="ECO:0000313" key="2">
    <source>
        <dbReference type="Proteomes" id="UP000499080"/>
    </source>
</evidence>
<proteinExistence type="predicted"/>
<comment type="caution">
    <text evidence="1">The sequence shown here is derived from an EMBL/GenBank/DDBJ whole genome shotgun (WGS) entry which is preliminary data.</text>
</comment>
<dbReference type="EMBL" id="BGPR01067254">
    <property type="protein sequence ID" value="GBO41543.1"/>
    <property type="molecule type" value="Genomic_DNA"/>
</dbReference>
<protein>
    <submittedName>
        <fullName evidence="1">Uncharacterized protein</fullName>
    </submittedName>
</protein>
<reference evidence="1 2" key="1">
    <citation type="journal article" date="2019" name="Sci. Rep.">
        <title>Orb-weaving spider Araneus ventricosus genome elucidates the spidroin gene catalogue.</title>
        <authorList>
            <person name="Kono N."/>
            <person name="Nakamura H."/>
            <person name="Ohtoshi R."/>
            <person name="Moran D.A.P."/>
            <person name="Shinohara A."/>
            <person name="Yoshida Y."/>
            <person name="Fujiwara M."/>
            <person name="Mori M."/>
            <person name="Tomita M."/>
            <person name="Arakawa K."/>
        </authorList>
    </citation>
    <scope>NUCLEOTIDE SEQUENCE [LARGE SCALE GENOMIC DNA]</scope>
</reference>
<name>A0A4Y2WVY0_ARAVE</name>
<dbReference type="Proteomes" id="UP000499080">
    <property type="component" value="Unassembled WGS sequence"/>
</dbReference>
<dbReference type="AlphaFoldDB" id="A0A4Y2WVY0"/>
<organism evidence="1 2">
    <name type="scientific">Araneus ventricosus</name>
    <name type="common">Orbweaver spider</name>
    <name type="synonym">Epeira ventricosa</name>
    <dbReference type="NCBI Taxonomy" id="182803"/>
    <lineage>
        <taxon>Eukaryota</taxon>
        <taxon>Metazoa</taxon>
        <taxon>Ecdysozoa</taxon>
        <taxon>Arthropoda</taxon>
        <taxon>Chelicerata</taxon>
        <taxon>Arachnida</taxon>
        <taxon>Araneae</taxon>
        <taxon>Araneomorphae</taxon>
        <taxon>Entelegynae</taxon>
        <taxon>Araneoidea</taxon>
        <taxon>Araneidae</taxon>
        <taxon>Araneus</taxon>
    </lineage>
</organism>
<keyword evidence="2" id="KW-1185">Reference proteome</keyword>
<gene>
    <name evidence="1" type="ORF">AVEN_201428_1</name>
</gene>
<accession>A0A4Y2WVY0</accession>
<evidence type="ECO:0000313" key="1">
    <source>
        <dbReference type="EMBL" id="GBO41543.1"/>
    </source>
</evidence>